<dbReference type="KEGG" id="sclo:SCLO_1021680"/>
<accession>A0A1E1F3V6</accession>
<sequence length="163" mass="17963">MLALHSALQGACICHLVTSASPFGAVTKRNAGEWLAYFEESRANPTIKAPKTQLMALPDLLKAVRKPRSAGDHSDGSDVAISSSDLVWLRRFHDEIRNQFVHFEPKGWAIELSGMPQLAALVARIIDQIAEKGYAFRHMEANSLNAMRANLLAMGQHMEAALR</sequence>
<reference evidence="1 2" key="1">
    <citation type="submission" date="2016-10" db="EMBL/GenBank/DDBJ databases">
        <title>Complete Genome Sequence of the Nonylphenol-Degrading Bacterium Sphingobium cloacae JCM 10874T.</title>
        <authorList>
            <person name="Ootsuka M."/>
            <person name="Nishizawa T."/>
            <person name="Ohta H."/>
        </authorList>
    </citation>
    <scope>NUCLEOTIDE SEQUENCE [LARGE SCALE GENOMIC DNA]</scope>
    <source>
        <strain evidence="1 2">JCM 10874</strain>
    </source>
</reference>
<proteinExistence type="predicted"/>
<dbReference type="EMBL" id="AP017655">
    <property type="protein sequence ID" value="BAV65208.1"/>
    <property type="molecule type" value="Genomic_DNA"/>
</dbReference>
<protein>
    <submittedName>
        <fullName evidence="1">Uncharacterized protein</fullName>
    </submittedName>
</protein>
<evidence type="ECO:0000313" key="1">
    <source>
        <dbReference type="EMBL" id="BAV65208.1"/>
    </source>
</evidence>
<dbReference type="AlphaFoldDB" id="A0A1E1F3V6"/>
<gene>
    <name evidence="1" type="ORF">SCLO_1021680</name>
</gene>
<evidence type="ECO:0000313" key="2">
    <source>
        <dbReference type="Proteomes" id="UP000218272"/>
    </source>
</evidence>
<keyword evidence="2" id="KW-1185">Reference proteome</keyword>
<dbReference type="Proteomes" id="UP000218272">
    <property type="component" value="Chromosome SCLO_1"/>
</dbReference>
<organism evidence="1 2">
    <name type="scientific">Sphingobium cloacae</name>
    <dbReference type="NCBI Taxonomy" id="120107"/>
    <lineage>
        <taxon>Bacteria</taxon>
        <taxon>Pseudomonadati</taxon>
        <taxon>Pseudomonadota</taxon>
        <taxon>Alphaproteobacteria</taxon>
        <taxon>Sphingomonadales</taxon>
        <taxon>Sphingomonadaceae</taxon>
        <taxon>Sphingobium</taxon>
    </lineage>
</organism>
<name>A0A1E1F3V6_9SPHN</name>